<evidence type="ECO:0000256" key="2">
    <source>
        <dbReference type="ARBA" id="ARBA00022884"/>
    </source>
</evidence>
<evidence type="ECO:0000256" key="5">
    <source>
        <dbReference type="SAM" id="MobiDB-lite"/>
    </source>
</evidence>
<keyword evidence="8" id="KW-1185">Reference proteome</keyword>
<keyword evidence="2 4" id="KW-0694">RNA-binding</keyword>
<feature type="domain" description="RNA-binding S4" evidence="6">
    <location>
        <begin position="4"/>
        <end position="68"/>
    </location>
</feature>
<dbReference type="SUPFAM" id="SSF55174">
    <property type="entry name" value="Alpha-L RNA-binding motif"/>
    <property type="match status" value="1"/>
</dbReference>
<dbReference type="InterPro" id="IPR025708">
    <property type="entry name" value="HSP15"/>
</dbReference>
<keyword evidence="7" id="KW-0346">Stress response</keyword>
<reference evidence="7" key="1">
    <citation type="submission" date="2013-07" db="EMBL/GenBank/DDBJ databases">
        <authorList>
            <consortium name="DOE Joint Genome Institute"/>
            <person name="Anderson I."/>
            <person name="Huntemann M."/>
            <person name="Han J."/>
            <person name="Chen A."/>
            <person name="Kyrpides N."/>
            <person name="Mavromatis K."/>
            <person name="Markowitz V."/>
            <person name="Palaniappan K."/>
            <person name="Ivanova N."/>
            <person name="Schaumberg A."/>
            <person name="Pati A."/>
            <person name="Liolios K."/>
            <person name="Nordberg H.P."/>
            <person name="Cantor M.N."/>
            <person name="Hua S.X."/>
            <person name="Woyke T."/>
        </authorList>
    </citation>
    <scope>NUCLEOTIDE SEQUENCE [LARGE SCALE GENOMIC DNA]</scope>
    <source>
        <strain evidence="7">DSM 17970</strain>
    </source>
</reference>
<gene>
    <name evidence="7" type="ORF">XylorDRAFT_0233</name>
</gene>
<evidence type="ECO:0000256" key="3">
    <source>
        <dbReference type="ARBA" id="ARBA00023125"/>
    </source>
</evidence>
<dbReference type="CDD" id="cd00165">
    <property type="entry name" value="S4"/>
    <property type="match status" value="1"/>
</dbReference>
<dbReference type="InterPro" id="IPR036986">
    <property type="entry name" value="S4_RNA-bd_sf"/>
</dbReference>
<dbReference type="PROSITE" id="PS50889">
    <property type="entry name" value="S4"/>
    <property type="match status" value="1"/>
</dbReference>
<dbReference type="InterPro" id="IPR002942">
    <property type="entry name" value="S4_RNA-bd"/>
</dbReference>
<feature type="region of interest" description="Disordered" evidence="5">
    <location>
        <begin position="103"/>
        <end position="140"/>
    </location>
</feature>
<evidence type="ECO:0000256" key="1">
    <source>
        <dbReference type="ARBA" id="ARBA00008396"/>
    </source>
</evidence>
<name>A0ABN0RUH6_9BACT</name>
<dbReference type="Gene3D" id="3.10.290.10">
    <property type="entry name" value="RNA-binding S4 domain"/>
    <property type="match status" value="1"/>
</dbReference>
<dbReference type="Proteomes" id="UP000243438">
    <property type="component" value="Unassembled WGS sequence"/>
</dbReference>
<proteinExistence type="inferred from homology"/>
<evidence type="ECO:0000259" key="6">
    <source>
        <dbReference type="SMART" id="SM00363"/>
    </source>
</evidence>
<comment type="similarity">
    <text evidence="1">Belongs to the HSP15 family.</text>
</comment>
<keyword evidence="3" id="KW-0238">DNA-binding</keyword>
<sequence length="140" mass="16027">MEEARIDKWLWASRIFKTRSIAADACKNGRVTIAGVNVKPSRNIKVGETISVKRSPITYSFRVLQCIEQRVGAKLVPQVYDNVTDQKQYELLEMSRISGFVDRARGTGRPTKKERRSLDSFTEPAEFGFNFDDTDFDEND</sequence>
<dbReference type="EMBL" id="JFBS01000001">
    <property type="protein sequence ID" value="EXG77883.1"/>
    <property type="molecule type" value="Genomic_DNA"/>
</dbReference>
<evidence type="ECO:0000313" key="7">
    <source>
        <dbReference type="EMBL" id="EXG77883.1"/>
    </source>
</evidence>
<accession>A0ABN0RUH6</accession>
<organism evidence="7 8">
    <name type="scientific">Xylanibacter oryzae DSM 17970</name>
    <dbReference type="NCBI Taxonomy" id="915438"/>
    <lineage>
        <taxon>Bacteria</taxon>
        <taxon>Pseudomonadati</taxon>
        <taxon>Bacteroidota</taxon>
        <taxon>Bacteroidia</taxon>
        <taxon>Bacteroidales</taxon>
        <taxon>Prevotellaceae</taxon>
        <taxon>Xylanibacter</taxon>
    </lineage>
</organism>
<dbReference type="Pfam" id="PF01479">
    <property type="entry name" value="S4"/>
    <property type="match status" value="1"/>
</dbReference>
<dbReference type="SMART" id="SM00363">
    <property type="entry name" value="S4"/>
    <property type="match status" value="1"/>
</dbReference>
<evidence type="ECO:0000256" key="4">
    <source>
        <dbReference type="PROSITE-ProRule" id="PRU00182"/>
    </source>
</evidence>
<protein>
    <submittedName>
        <fullName evidence="7">Ribosome-associated heat shock protein implicated in recycling of 50S subunit</fullName>
    </submittedName>
</protein>
<dbReference type="PIRSF" id="PIRSF016821">
    <property type="entry name" value="HSP15"/>
    <property type="match status" value="1"/>
</dbReference>
<comment type="caution">
    <text evidence="7">The sequence shown here is derived from an EMBL/GenBank/DDBJ whole genome shotgun (WGS) entry which is preliminary data.</text>
</comment>
<evidence type="ECO:0000313" key="8">
    <source>
        <dbReference type="Proteomes" id="UP000243438"/>
    </source>
</evidence>